<keyword evidence="11 16" id="KW-0520">NAD</keyword>
<evidence type="ECO:0000256" key="17">
    <source>
        <dbReference type="SAM" id="SignalP"/>
    </source>
</evidence>
<evidence type="ECO:0000256" key="12">
    <source>
        <dbReference type="ARBA" id="ARBA00023075"/>
    </source>
</evidence>
<keyword evidence="6 16" id="KW-0679">Respiratory chain</keyword>
<dbReference type="GO" id="GO:0048039">
    <property type="term" value="F:ubiquinone binding"/>
    <property type="evidence" value="ECO:0007669"/>
    <property type="project" value="TreeGrafter"/>
</dbReference>
<proteinExistence type="inferred from homology"/>
<dbReference type="EMBL" id="MN356170">
    <property type="protein sequence ID" value="QOD97571.1"/>
    <property type="molecule type" value="Genomic_DNA"/>
</dbReference>
<accession>A0A7L8DBF2</accession>
<dbReference type="AlphaFoldDB" id="A0A7L8DBF2"/>
<organism evidence="20">
    <name type="scientific">Anhinga anhinga</name>
    <name type="common">Anhinga</name>
    <name type="synonym">Plotus anhinga</name>
    <dbReference type="NCBI Taxonomy" id="56067"/>
    <lineage>
        <taxon>Eukaryota</taxon>
        <taxon>Metazoa</taxon>
        <taxon>Chordata</taxon>
        <taxon>Craniata</taxon>
        <taxon>Vertebrata</taxon>
        <taxon>Euteleostomi</taxon>
        <taxon>Archelosauria</taxon>
        <taxon>Archosauria</taxon>
        <taxon>Dinosauria</taxon>
        <taxon>Saurischia</taxon>
        <taxon>Theropoda</taxon>
        <taxon>Coelurosauria</taxon>
        <taxon>Aves</taxon>
        <taxon>Neognathae</taxon>
        <taxon>Neoaves</taxon>
        <taxon>Aequornithes</taxon>
        <taxon>Suliformes</taxon>
        <taxon>Anhingidae</taxon>
        <taxon>Anhinga</taxon>
    </lineage>
</organism>
<feature type="transmembrane region" description="Helical" evidence="16">
    <location>
        <begin position="145"/>
        <end position="168"/>
    </location>
</feature>
<evidence type="ECO:0000256" key="9">
    <source>
        <dbReference type="ARBA" id="ARBA00022982"/>
    </source>
</evidence>
<evidence type="ECO:0000313" key="20">
    <source>
        <dbReference type="EMBL" id="QOD97571.1"/>
    </source>
</evidence>
<comment type="similarity">
    <text evidence="2 16">Belongs to the complex I subunit 4 family.</text>
</comment>
<dbReference type="NCBIfam" id="TIGR01972">
    <property type="entry name" value="NDH_I_M"/>
    <property type="match status" value="1"/>
</dbReference>
<evidence type="ECO:0000256" key="6">
    <source>
        <dbReference type="ARBA" id="ARBA00022660"/>
    </source>
</evidence>
<evidence type="ECO:0000256" key="1">
    <source>
        <dbReference type="ARBA" id="ARBA00004225"/>
    </source>
</evidence>
<dbReference type="Pfam" id="PF00361">
    <property type="entry name" value="Proton_antipo_M"/>
    <property type="match status" value="1"/>
</dbReference>
<evidence type="ECO:0000259" key="18">
    <source>
        <dbReference type="Pfam" id="PF00361"/>
    </source>
</evidence>
<evidence type="ECO:0000256" key="15">
    <source>
        <dbReference type="ARBA" id="ARBA00049551"/>
    </source>
</evidence>
<feature type="domain" description="NADH:ubiquinone oxidoreductase chain 4 N-terminal" evidence="19">
    <location>
        <begin position="1"/>
        <end position="109"/>
    </location>
</feature>
<evidence type="ECO:0000256" key="16">
    <source>
        <dbReference type="RuleBase" id="RU003297"/>
    </source>
</evidence>
<comment type="catalytic activity">
    <reaction evidence="15 16">
        <text>a ubiquinone + NADH + 5 H(+)(in) = a ubiquinol + NAD(+) + 4 H(+)(out)</text>
        <dbReference type="Rhea" id="RHEA:29091"/>
        <dbReference type="Rhea" id="RHEA-COMP:9565"/>
        <dbReference type="Rhea" id="RHEA-COMP:9566"/>
        <dbReference type="ChEBI" id="CHEBI:15378"/>
        <dbReference type="ChEBI" id="CHEBI:16389"/>
        <dbReference type="ChEBI" id="CHEBI:17976"/>
        <dbReference type="ChEBI" id="CHEBI:57540"/>
        <dbReference type="ChEBI" id="CHEBI:57945"/>
        <dbReference type="EC" id="7.1.1.2"/>
    </reaction>
</comment>
<feature type="transmembrane region" description="Helical" evidence="16">
    <location>
        <begin position="390"/>
        <end position="413"/>
    </location>
</feature>
<dbReference type="PRINTS" id="PR01437">
    <property type="entry name" value="NUOXDRDTASE4"/>
</dbReference>
<sequence>MLKILLPLTMLIPTALLSPPKLMWTTTTTFSLLIATLSLQWLLPTYYPHKNLTHWTGIDQISSPLLTLSCWLLPLMMLASQNHLQHEPLTRKRIFLTTTIVIQPFIILAFSTTELMLFYISFEATLIPTLILITRWGNQPERLTAGIYLLFYTLISSLPLLVTILHLHTHTGTLHLTMLKLIHPPLLTDSWTNLLSTVALLLAFMVKAPLYGLHLWLPKAHVEAPIAGSMLLAALLLKLGGYGIMRITLLTGPLSTQLHYPFLTLALWGALMTSSICLRQTDLKSLIAYSSVSHMGLVIAAGMIQTHWSFSGAMILMISHGLTSSMLFCLANTNYERTHSRILVLTRGLQPLLPLMATWWLLASLTNMALPPTTNLMAELTIMTALFNWSPLTIILTGTTTLLTASYTLFMLLMTQRGSTPTYLTSIQNSNTREHLLMTLHIIPLLLLMLKPDLISGTPL</sequence>
<comment type="function">
    <text evidence="16">Core subunit of the mitochondrial membrane respiratory chain NADH dehydrogenase (Complex I) which catalyzes electron transfer from NADH through the respiratory chain, using ubiquinone as an electron acceptor. Essential for the catalytic activity and assembly of complex I.</text>
</comment>
<dbReference type="GO" id="GO:0031966">
    <property type="term" value="C:mitochondrial membrane"/>
    <property type="evidence" value="ECO:0007669"/>
    <property type="project" value="UniProtKB-SubCell"/>
</dbReference>
<feature type="transmembrane region" description="Helical" evidence="16">
    <location>
        <begin position="63"/>
        <end position="81"/>
    </location>
</feature>
<reference evidence="20" key="1">
    <citation type="submission" date="2019-08" db="EMBL/GenBank/DDBJ databases">
        <title>Densely sampling genomes across the diversity of birds increases power of comparative genomics analyses.</title>
        <authorList>
            <consortium name="B10K project Consortium"/>
            <person name="Feng S."/>
            <person name="Stiller J."/>
            <person name="Andreu-Sanchez S."/>
            <person name="Margaryan A."/>
            <person name="Chen W."/>
            <person name="Paten B."/>
            <person name="Zhang G."/>
        </authorList>
    </citation>
    <scope>NUCLEOTIDE SEQUENCE</scope>
</reference>
<evidence type="ECO:0000256" key="13">
    <source>
        <dbReference type="ARBA" id="ARBA00023128"/>
    </source>
</evidence>
<gene>
    <name evidence="20" type="primary">ND4</name>
</gene>
<dbReference type="InterPro" id="IPR001750">
    <property type="entry name" value="ND/Mrp_TM"/>
</dbReference>
<evidence type="ECO:0000259" key="19">
    <source>
        <dbReference type="Pfam" id="PF01059"/>
    </source>
</evidence>
<keyword evidence="14 16" id="KW-0472">Membrane</keyword>
<feature type="domain" description="NADH:quinone oxidoreductase/Mrp antiporter transmembrane" evidence="18">
    <location>
        <begin position="113"/>
        <end position="403"/>
    </location>
</feature>
<dbReference type="GO" id="GO:0042773">
    <property type="term" value="P:ATP synthesis coupled electron transport"/>
    <property type="evidence" value="ECO:0007669"/>
    <property type="project" value="InterPro"/>
</dbReference>
<evidence type="ECO:0000256" key="5">
    <source>
        <dbReference type="ARBA" id="ARBA00022448"/>
    </source>
</evidence>
<feature type="transmembrane region" description="Helical" evidence="16">
    <location>
        <begin position="285"/>
        <end position="304"/>
    </location>
</feature>
<keyword evidence="17" id="KW-0732">Signal</keyword>
<comment type="subcellular location">
    <subcellularLocation>
        <location evidence="1 16">Mitochondrion membrane</location>
        <topology evidence="1 16">Multi-pass membrane protein</topology>
    </subcellularLocation>
</comment>
<evidence type="ECO:0000256" key="7">
    <source>
        <dbReference type="ARBA" id="ARBA00022692"/>
    </source>
</evidence>
<geneLocation type="mitochondrion" evidence="20"/>
<dbReference type="PANTHER" id="PTHR43507:SF20">
    <property type="entry name" value="NADH-UBIQUINONE OXIDOREDUCTASE CHAIN 4"/>
    <property type="match status" value="1"/>
</dbReference>
<evidence type="ECO:0000256" key="11">
    <source>
        <dbReference type="ARBA" id="ARBA00023027"/>
    </source>
</evidence>
<dbReference type="EC" id="7.1.1.2" evidence="3 16"/>
<name>A0A7L8DBF2_ANHAN</name>
<evidence type="ECO:0000256" key="10">
    <source>
        <dbReference type="ARBA" id="ARBA00022989"/>
    </source>
</evidence>
<feature type="transmembrane region" description="Helical" evidence="16">
    <location>
        <begin position="224"/>
        <end position="245"/>
    </location>
</feature>
<evidence type="ECO:0000256" key="4">
    <source>
        <dbReference type="ARBA" id="ARBA00021006"/>
    </source>
</evidence>
<keyword evidence="8" id="KW-1278">Translocase</keyword>
<protein>
    <recommendedName>
        <fullName evidence="4 16">NADH-ubiquinone oxidoreductase chain 4</fullName>
        <ecNumber evidence="3 16">7.1.1.2</ecNumber>
    </recommendedName>
</protein>
<dbReference type="PANTHER" id="PTHR43507">
    <property type="entry name" value="NADH-UBIQUINONE OXIDOREDUCTASE CHAIN 4"/>
    <property type="match status" value="1"/>
</dbReference>
<evidence type="ECO:0000256" key="14">
    <source>
        <dbReference type="ARBA" id="ARBA00023136"/>
    </source>
</evidence>
<feature type="transmembrane region" description="Helical" evidence="16">
    <location>
        <begin position="21"/>
        <end position="43"/>
    </location>
</feature>
<feature type="transmembrane region" description="Helical" evidence="16">
    <location>
        <begin position="310"/>
        <end position="331"/>
    </location>
</feature>
<dbReference type="GO" id="GO:0015990">
    <property type="term" value="P:electron transport coupled proton transport"/>
    <property type="evidence" value="ECO:0007669"/>
    <property type="project" value="TreeGrafter"/>
</dbReference>
<keyword evidence="9 16" id="KW-0249">Electron transport</keyword>
<dbReference type="InterPro" id="IPR003918">
    <property type="entry name" value="NADH_UbQ_OxRdtase"/>
</dbReference>
<feature type="transmembrane region" description="Helical" evidence="16">
    <location>
        <begin position="194"/>
        <end position="217"/>
    </location>
</feature>
<keyword evidence="10 16" id="KW-1133">Transmembrane helix</keyword>
<feature type="chain" id="PRO_5029538348" description="NADH-ubiquinone oxidoreductase chain 4" evidence="17">
    <location>
        <begin position="18"/>
        <end position="460"/>
    </location>
</feature>
<feature type="transmembrane region" description="Helical" evidence="16">
    <location>
        <begin position="257"/>
        <end position="278"/>
    </location>
</feature>
<dbReference type="Pfam" id="PF01059">
    <property type="entry name" value="Oxidored_q5_N"/>
    <property type="match status" value="1"/>
</dbReference>
<evidence type="ECO:0000256" key="2">
    <source>
        <dbReference type="ARBA" id="ARBA00009025"/>
    </source>
</evidence>
<dbReference type="InterPro" id="IPR010227">
    <property type="entry name" value="NADH_Q_OxRdtase_chainM/4"/>
</dbReference>
<feature type="signal peptide" evidence="17">
    <location>
        <begin position="1"/>
        <end position="17"/>
    </location>
</feature>
<dbReference type="GO" id="GO:0003954">
    <property type="term" value="F:NADH dehydrogenase activity"/>
    <property type="evidence" value="ECO:0007669"/>
    <property type="project" value="TreeGrafter"/>
</dbReference>
<evidence type="ECO:0000256" key="3">
    <source>
        <dbReference type="ARBA" id="ARBA00012944"/>
    </source>
</evidence>
<evidence type="ECO:0000256" key="8">
    <source>
        <dbReference type="ARBA" id="ARBA00022967"/>
    </source>
</evidence>
<dbReference type="GO" id="GO:0008137">
    <property type="term" value="F:NADH dehydrogenase (ubiquinone) activity"/>
    <property type="evidence" value="ECO:0007669"/>
    <property type="project" value="UniProtKB-UniRule"/>
</dbReference>
<dbReference type="InterPro" id="IPR000260">
    <property type="entry name" value="NADH4_N"/>
</dbReference>
<keyword evidence="12 16" id="KW-0830">Ubiquinone</keyword>
<keyword evidence="13 16" id="KW-0496">Mitochondrion</keyword>
<keyword evidence="7 16" id="KW-0812">Transmembrane</keyword>
<keyword evidence="5 16" id="KW-0813">Transport</keyword>